<reference evidence="3" key="1">
    <citation type="submission" date="2016-10" db="EMBL/GenBank/DDBJ databases">
        <authorList>
            <person name="Varghese N."/>
            <person name="Submissions S."/>
        </authorList>
    </citation>
    <scope>NUCLEOTIDE SEQUENCE [LARGE SCALE GENOMIC DNA]</scope>
    <source>
        <strain evidence="3">CGMCC 1.7736</strain>
    </source>
</reference>
<organism evidence="2 3">
    <name type="scientific">Halogeometricum rufum</name>
    <dbReference type="NCBI Taxonomy" id="553469"/>
    <lineage>
        <taxon>Archaea</taxon>
        <taxon>Methanobacteriati</taxon>
        <taxon>Methanobacteriota</taxon>
        <taxon>Stenosarchaea group</taxon>
        <taxon>Halobacteria</taxon>
        <taxon>Halobacteriales</taxon>
        <taxon>Haloferacaceae</taxon>
        <taxon>Halogeometricum</taxon>
    </lineage>
</organism>
<dbReference type="EMBL" id="FOYT01000002">
    <property type="protein sequence ID" value="SFR57635.1"/>
    <property type="molecule type" value="Genomic_DNA"/>
</dbReference>
<dbReference type="AlphaFoldDB" id="A0A1I6HT64"/>
<dbReference type="InterPro" id="IPR055941">
    <property type="entry name" value="DUF7519"/>
</dbReference>
<feature type="transmembrane region" description="Helical" evidence="1">
    <location>
        <begin position="149"/>
        <end position="165"/>
    </location>
</feature>
<dbReference type="Pfam" id="PF24363">
    <property type="entry name" value="DUF7519"/>
    <property type="match status" value="1"/>
</dbReference>
<keyword evidence="3" id="KW-1185">Reference proteome</keyword>
<keyword evidence="1" id="KW-1133">Transmembrane helix</keyword>
<proteinExistence type="predicted"/>
<protein>
    <submittedName>
        <fullName evidence="2">Uncharacterized protein</fullName>
    </submittedName>
</protein>
<feature type="transmembrane region" description="Helical" evidence="1">
    <location>
        <begin position="20"/>
        <end position="53"/>
    </location>
</feature>
<dbReference type="STRING" id="553469.SAMN04487947_2466"/>
<evidence type="ECO:0000313" key="2">
    <source>
        <dbReference type="EMBL" id="SFR57635.1"/>
    </source>
</evidence>
<accession>A0A1I6HT64</accession>
<sequence>MRRSRDALPGGVPTPSGVLSLAAATAGVVVVAVSPYTLAAGVLGLTLVAVGLGRRSGRAFSAGAACLFAAVVVAGALGMAPSFVLLAASLVAVSWSVGRNGLTIAAEVGADTPTLRVEAVHAVGTVALLAVGASVGFGVFLVATGGHSALALVALLVGVVALLVGL</sequence>
<name>A0A1I6HT64_9EURY</name>
<keyword evidence="1" id="KW-0472">Membrane</keyword>
<keyword evidence="1" id="KW-0812">Transmembrane</keyword>
<feature type="transmembrane region" description="Helical" evidence="1">
    <location>
        <begin position="65"/>
        <end position="93"/>
    </location>
</feature>
<evidence type="ECO:0000256" key="1">
    <source>
        <dbReference type="SAM" id="Phobius"/>
    </source>
</evidence>
<dbReference type="RefSeq" id="WP_245778485.1">
    <property type="nucleotide sequence ID" value="NZ_FOYT01000002.1"/>
</dbReference>
<dbReference type="Proteomes" id="UP000198531">
    <property type="component" value="Unassembled WGS sequence"/>
</dbReference>
<gene>
    <name evidence="2" type="ORF">SAMN04487947_2466</name>
</gene>
<evidence type="ECO:0000313" key="3">
    <source>
        <dbReference type="Proteomes" id="UP000198531"/>
    </source>
</evidence>
<feature type="transmembrane region" description="Helical" evidence="1">
    <location>
        <begin position="119"/>
        <end position="142"/>
    </location>
</feature>